<name>A0A415FE52_9BACE</name>
<feature type="non-terminal residue" evidence="1">
    <location>
        <position position="102"/>
    </location>
</feature>
<accession>A0A415FE52</accession>
<gene>
    <name evidence="1" type="ORF">DW075_22020</name>
</gene>
<evidence type="ECO:0000313" key="2">
    <source>
        <dbReference type="Proteomes" id="UP000285503"/>
    </source>
</evidence>
<organism evidence="1 2">
    <name type="scientific">Bacteroides xylanisolvens</name>
    <dbReference type="NCBI Taxonomy" id="371601"/>
    <lineage>
        <taxon>Bacteria</taxon>
        <taxon>Pseudomonadati</taxon>
        <taxon>Bacteroidota</taxon>
        <taxon>Bacteroidia</taxon>
        <taxon>Bacteroidales</taxon>
        <taxon>Bacteroidaceae</taxon>
        <taxon>Bacteroides</taxon>
    </lineage>
</organism>
<evidence type="ECO:0000313" key="1">
    <source>
        <dbReference type="EMBL" id="RHK19224.1"/>
    </source>
</evidence>
<sequence>MKRFASHYLLIPAVGYMKQQVVEITDEGVVRGVFPLTEEIESVEWMPGVIVLLSESQMEEIKNTGMILKNIPVFQINLPSVSNQSSQCFNEYLQEAEKKGGS</sequence>
<proteinExistence type="predicted"/>
<comment type="caution">
    <text evidence="1">The sequence shown here is derived from an EMBL/GenBank/DDBJ whole genome shotgun (WGS) entry which is preliminary data.</text>
</comment>
<dbReference type="AlphaFoldDB" id="A0A415FE52"/>
<protein>
    <submittedName>
        <fullName evidence="1">Uncharacterized protein</fullName>
    </submittedName>
</protein>
<dbReference type="Proteomes" id="UP000285503">
    <property type="component" value="Unassembled WGS sequence"/>
</dbReference>
<reference evidence="1 2" key="1">
    <citation type="submission" date="2018-08" db="EMBL/GenBank/DDBJ databases">
        <title>A genome reference for cultivated species of the human gut microbiota.</title>
        <authorList>
            <person name="Zou Y."/>
            <person name="Xue W."/>
            <person name="Luo G."/>
        </authorList>
    </citation>
    <scope>NUCLEOTIDE SEQUENCE [LARGE SCALE GENOMIC DNA]</scope>
    <source>
        <strain evidence="1 2">AF46-11NS</strain>
    </source>
</reference>
<dbReference type="EMBL" id="QRNE01000190">
    <property type="protein sequence ID" value="RHK19224.1"/>
    <property type="molecule type" value="Genomic_DNA"/>
</dbReference>